<dbReference type="EMBL" id="JAKHSK010000014">
    <property type="protein sequence ID" value="MCL6218838.1"/>
    <property type="molecule type" value="Genomic_DNA"/>
</dbReference>
<feature type="domain" description="Urease accessory protein UreH-like transmembrane" evidence="2">
    <location>
        <begin position="6"/>
        <end position="205"/>
    </location>
</feature>
<reference evidence="3" key="1">
    <citation type="submission" date="2022-01" db="EMBL/GenBank/DDBJ databases">
        <title>Genome sequencing of Zunongwangia sp. M21534 genome.</title>
        <authorList>
            <person name="Chen Y."/>
            <person name="Dong C."/>
            <person name="Shao Z."/>
        </authorList>
    </citation>
    <scope>NUCLEOTIDE SEQUENCE</scope>
    <source>
        <strain evidence="3">MCCC M21534</strain>
    </source>
</reference>
<accession>A0A9X2CPZ6</accession>
<dbReference type="Proteomes" id="UP001139521">
    <property type="component" value="Unassembled WGS sequence"/>
</dbReference>
<evidence type="ECO:0000259" key="2">
    <source>
        <dbReference type="Pfam" id="PF13386"/>
    </source>
</evidence>
<evidence type="ECO:0000313" key="4">
    <source>
        <dbReference type="Proteomes" id="UP001139521"/>
    </source>
</evidence>
<dbReference type="PANTHER" id="PTHR42208:SF1">
    <property type="entry name" value="HEAVY METAL TRANSPORTER"/>
    <property type="match status" value="1"/>
</dbReference>
<keyword evidence="4" id="KW-1185">Reference proteome</keyword>
<feature type="transmembrane region" description="Helical" evidence="1">
    <location>
        <begin position="6"/>
        <end position="29"/>
    </location>
</feature>
<dbReference type="InterPro" id="IPR039447">
    <property type="entry name" value="UreH-like_TM_dom"/>
</dbReference>
<feature type="transmembrane region" description="Helical" evidence="1">
    <location>
        <begin position="126"/>
        <end position="150"/>
    </location>
</feature>
<evidence type="ECO:0000313" key="3">
    <source>
        <dbReference type="EMBL" id="MCL6218838.1"/>
    </source>
</evidence>
<sequence length="246" mass="26573">MLISGLIFGLLGSFHCIGMCGPIAFLLPLNRDKKPLMFLQLFLYHFGRILSYAVIGLLFGLLGKGLNLFAAQQKLSIAIGVLMILTVILSFGSMKFDKIGSPFFSIISRLKSKIGAGLKKKSPDTFLSIGMLNGFLPCGLVYMAMLGAVAEANAGFGALYMVFFGLGTIPLMTTAVLLSGKLSGGVKTREKIRKLIPIFIVLTGFLFILRGAGLNIPYLSPAMAKDKVDAKIECHKPVQISFEKDL</sequence>
<feature type="transmembrane region" description="Helical" evidence="1">
    <location>
        <begin position="156"/>
        <end position="178"/>
    </location>
</feature>
<organism evidence="3 4">
    <name type="scientific">Zunongwangia pacifica</name>
    <dbReference type="NCBI Taxonomy" id="2911062"/>
    <lineage>
        <taxon>Bacteria</taxon>
        <taxon>Pseudomonadati</taxon>
        <taxon>Bacteroidota</taxon>
        <taxon>Flavobacteriia</taxon>
        <taxon>Flavobacteriales</taxon>
        <taxon>Flavobacteriaceae</taxon>
        <taxon>Zunongwangia</taxon>
    </lineage>
</organism>
<dbReference type="Pfam" id="PF13386">
    <property type="entry name" value="DsbD_2"/>
    <property type="match status" value="1"/>
</dbReference>
<protein>
    <submittedName>
        <fullName evidence="3">Sulfite exporter TauE/SafE family protein</fullName>
    </submittedName>
</protein>
<feature type="transmembrane region" description="Helical" evidence="1">
    <location>
        <begin position="198"/>
        <end position="219"/>
    </location>
</feature>
<dbReference type="RefSeq" id="WP_249601687.1">
    <property type="nucleotide sequence ID" value="NZ_JAKHSK010000014.1"/>
</dbReference>
<feature type="transmembrane region" description="Helical" evidence="1">
    <location>
        <begin position="41"/>
        <end position="63"/>
    </location>
</feature>
<feature type="transmembrane region" description="Helical" evidence="1">
    <location>
        <begin position="75"/>
        <end position="94"/>
    </location>
</feature>
<dbReference type="AlphaFoldDB" id="A0A9X2CPZ6"/>
<keyword evidence="1" id="KW-0472">Membrane</keyword>
<dbReference type="PANTHER" id="PTHR42208">
    <property type="entry name" value="HEAVY METAL TRANSPORTER-RELATED"/>
    <property type="match status" value="1"/>
</dbReference>
<name>A0A9X2CPZ6_9FLAO</name>
<keyword evidence="1" id="KW-1133">Transmembrane helix</keyword>
<comment type="caution">
    <text evidence="3">The sequence shown here is derived from an EMBL/GenBank/DDBJ whole genome shotgun (WGS) entry which is preliminary data.</text>
</comment>
<keyword evidence="1" id="KW-0812">Transmembrane</keyword>
<proteinExistence type="predicted"/>
<evidence type="ECO:0000256" key="1">
    <source>
        <dbReference type="SAM" id="Phobius"/>
    </source>
</evidence>
<gene>
    <name evidence="3" type="ORF">L1967_11060</name>
</gene>